<dbReference type="Proteomes" id="UP000006251">
    <property type="component" value="Unassembled WGS sequence"/>
</dbReference>
<organism evidence="1 2">
    <name type="scientific">Brumicola pallidula DSM 14239 = ACAM 615</name>
    <dbReference type="NCBI Taxonomy" id="1121922"/>
    <lineage>
        <taxon>Bacteria</taxon>
        <taxon>Pseudomonadati</taxon>
        <taxon>Pseudomonadota</taxon>
        <taxon>Gammaproteobacteria</taxon>
        <taxon>Alteromonadales</taxon>
        <taxon>Alteromonadaceae</taxon>
        <taxon>Brumicola</taxon>
    </lineage>
</organism>
<evidence type="ECO:0000313" key="2">
    <source>
        <dbReference type="Proteomes" id="UP000006251"/>
    </source>
</evidence>
<dbReference type="AlphaFoldDB" id="K6ZNE4"/>
<reference evidence="2" key="1">
    <citation type="journal article" date="2014" name="Environ. Microbiol.">
        <title>Comparative genomics of the marine bacterial genus Glaciecola reveals the high degree of genomic diversity and genomic characteristic for cold adaptation.</title>
        <authorList>
            <person name="Qin Q.L."/>
            <person name="Xie B.B."/>
            <person name="Yu Y."/>
            <person name="Shu Y.L."/>
            <person name="Rong J.C."/>
            <person name="Zhang Y.J."/>
            <person name="Zhao D.L."/>
            <person name="Chen X.L."/>
            <person name="Zhang X.Y."/>
            <person name="Chen B."/>
            <person name="Zhou B.C."/>
            <person name="Zhang Y.Z."/>
        </authorList>
    </citation>
    <scope>NUCLEOTIDE SEQUENCE [LARGE SCALE GENOMIC DNA]</scope>
    <source>
        <strain evidence="2">ACAM 615</strain>
    </source>
</reference>
<evidence type="ECO:0000313" key="1">
    <source>
        <dbReference type="EMBL" id="GAC30408.1"/>
    </source>
</evidence>
<comment type="caution">
    <text evidence="1">The sequence shown here is derived from an EMBL/GenBank/DDBJ whole genome shotgun (WGS) entry which is preliminary data.</text>
</comment>
<name>K6ZNE4_9ALTE</name>
<gene>
    <name evidence="1" type="ORF">GPAL_3562</name>
</gene>
<accession>K6ZNE4</accession>
<protein>
    <submittedName>
        <fullName evidence="1">Uncharacterized protein</fullName>
    </submittedName>
</protein>
<keyword evidence="2" id="KW-1185">Reference proteome</keyword>
<dbReference type="EMBL" id="BAEQ01000055">
    <property type="protein sequence ID" value="GAC30408.1"/>
    <property type="molecule type" value="Genomic_DNA"/>
</dbReference>
<proteinExistence type="predicted"/>
<sequence length="87" mass="10285">MICSVYGEEVHIMKHSFEHGLAFYSLFNKYLDQEIQRKILVDKSIRINVNFLTDGETVIDFVDSEILRYEKIAERLGEVIMLIKYPK</sequence>